<reference evidence="6 7" key="1">
    <citation type="submission" date="2018-06" db="EMBL/GenBank/DDBJ databases">
        <title>Bacteria isolated from soil of Wuhan.</title>
        <authorList>
            <person name="Wei X."/>
            <person name="Chunhua H."/>
        </authorList>
    </citation>
    <scope>NUCLEOTIDE SEQUENCE [LARGE SCALE GENOMIC DNA]</scope>
    <source>
        <strain evidence="7">xwS2</strain>
    </source>
</reference>
<comment type="subcellular location">
    <subcellularLocation>
        <location evidence="1">Host membrane</location>
        <topology evidence="1">Single-pass membrane protein</topology>
    </subcellularLocation>
    <subcellularLocation>
        <location evidence="2">Secreted</location>
    </subcellularLocation>
</comment>
<evidence type="ECO:0000256" key="1">
    <source>
        <dbReference type="ARBA" id="ARBA00004379"/>
    </source>
</evidence>
<organism evidence="6 7">
    <name type="scientific">Pseudomonas alkylphenolica</name>
    <dbReference type="NCBI Taxonomy" id="237609"/>
    <lineage>
        <taxon>Bacteria</taxon>
        <taxon>Pseudomonadati</taxon>
        <taxon>Pseudomonadota</taxon>
        <taxon>Gammaproteobacteria</taxon>
        <taxon>Pseudomonadales</taxon>
        <taxon>Pseudomonadaceae</taxon>
        <taxon>Pseudomonas</taxon>
    </lineage>
</organism>
<evidence type="ECO:0000256" key="2">
    <source>
        <dbReference type="ARBA" id="ARBA00004613"/>
    </source>
</evidence>
<dbReference type="Pfam" id="PF09599">
    <property type="entry name" value="IpaC_SipC"/>
    <property type="match status" value="1"/>
</dbReference>
<evidence type="ECO:0000256" key="5">
    <source>
        <dbReference type="ARBA" id="ARBA00035650"/>
    </source>
</evidence>
<keyword evidence="4" id="KW-0843">Virulence</keyword>
<dbReference type="PRINTS" id="PR01608">
    <property type="entry name" value="BACINVASINC"/>
</dbReference>
<dbReference type="Proteomes" id="UP000288983">
    <property type="component" value="Unassembled WGS sequence"/>
</dbReference>
<dbReference type="InterPro" id="IPR005427">
    <property type="entry name" value="BipC/SctB"/>
</dbReference>
<comment type="similarity">
    <text evidence="5">Belongs to the SctB/SipC family.</text>
</comment>
<sequence length="350" mass="37811">MSTLNGISPSTRLLTDFIRPVTDSRGIMKAPDPVQVGEDQVLSASALPWALPHMQQLMSTEDWTLREKELALELYKRTLERLERDSPGFDPGAWESHVDVLLAAVIAVNIARLANAQLRGHYTLVSAEAAKAQGEAIREAGTAQLNSAISGAVLTGVMAGGGAALNLKGLAGKHADIGLHKRNAMEAGNIAGDLQVQRARSDFEPGVPTRVRTLDDAGKPGTTDFTPKGRTASPEEQAWFDSEILKAQKQARQSEWQSLMNEKGYMKPQLYGQLLSSLATTGSNAVSSMVRLDEYAARERELQQQSAHTITKGLADEVGQKDAADSNLLNKLMEMVLQIMQSRAAASAIR</sequence>
<proteinExistence type="inferred from homology"/>
<gene>
    <name evidence="6" type="ORF">DM813_25345</name>
</gene>
<evidence type="ECO:0000256" key="4">
    <source>
        <dbReference type="ARBA" id="ARBA00023026"/>
    </source>
</evidence>
<dbReference type="OrthoDB" id="6838094at2"/>
<dbReference type="GO" id="GO:0033644">
    <property type="term" value="C:host cell membrane"/>
    <property type="evidence" value="ECO:0007669"/>
    <property type="project" value="UniProtKB-SubCell"/>
</dbReference>
<comment type="caution">
    <text evidence="6">The sequence shown here is derived from an EMBL/GenBank/DDBJ whole genome shotgun (WGS) entry which is preliminary data.</text>
</comment>
<accession>A0A443ZGJ0</accession>
<dbReference type="EMBL" id="QJRG01000049">
    <property type="protein sequence ID" value="RWU17998.1"/>
    <property type="molecule type" value="Genomic_DNA"/>
</dbReference>
<protein>
    <submittedName>
        <fullName evidence="6">Cell invasion protein</fullName>
    </submittedName>
</protein>
<evidence type="ECO:0000256" key="3">
    <source>
        <dbReference type="ARBA" id="ARBA00022525"/>
    </source>
</evidence>
<keyword evidence="3" id="KW-0964">Secreted</keyword>
<dbReference type="GO" id="GO:0005576">
    <property type="term" value="C:extracellular region"/>
    <property type="evidence" value="ECO:0007669"/>
    <property type="project" value="UniProtKB-SubCell"/>
</dbReference>
<evidence type="ECO:0000313" key="7">
    <source>
        <dbReference type="Proteomes" id="UP000288983"/>
    </source>
</evidence>
<dbReference type="RefSeq" id="WP_128326111.1">
    <property type="nucleotide sequence ID" value="NZ_QJRG01000049.1"/>
</dbReference>
<dbReference type="AlphaFoldDB" id="A0A443ZGJ0"/>
<evidence type="ECO:0000313" key="6">
    <source>
        <dbReference type="EMBL" id="RWU17998.1"/>
    </source>
</evidence>
<name>A0A443ZGJ0_9PSED</name>